<dbReference type="PROSITE" id="PS00028">
    <property type="entry name" value="ZINC_FINGER_C2H2_1"/>
    <property type="match status" value="6"/>
</dbReference>
<evidence type="ECO:0000256" key="9">
    <source>
        <dbReference type="PROSITE-ProRule" id="PRU00042"/>
    </source>
</evidence>
<dbReference type="AlphaFoldDB" id="A0A226D546"/>
<dbReference type="SMART" id="SM00355">
    <property type="entry name" value="ZnF_C2H2"/>
    <property type="match status" value="10"/>
</dbReference>
<evidence type="ECO:0000256" key="3">
    <source>
        <dbReference type="ARBA" id="ARBA00022737"/>
    </source>
</evidence>
<comment type="caution">
    <text evidence="11">The sequence shown here is derived from an EMBL/GenBank/DDBJ whole genome shotgun (WGS) entry which is preliminary data.</text>
</comment>
<dbReference type="PANTHER" id="PTHR47772:SF4">
    <property type="entry name" value="ZFP64 ZINC FINGER PROTEIN"/>
    <property type="match status" value="1"/>
</dbReference>
<feature type="domain" description="C2H2-type" evidence="10">
    <location>
        <begin position="38"/>
        <end position="68"/>
    </location>
</feature>
<feature type="domain" description="C2H2-type" evidence="10">
    <location>
        <begin position="166"/>
        <end position="194"/>
    </location>
</feature>
<evidence type="ECO:0000256" key="1">
    <source>
        <dbReference type="ARBA" id="ARBA00004123"/>
    </source>
</evidence>
<evidence type="ECO:0000256" key="4">
    <source>
        <dbReference type="ARBA" id="ARBA00022771"/>
    </source>
</evidence>
<keyword evidence="12" id="KW-1185">Reference proteome</keyword>
<dbReference type="EMBL" id="LNIX01000036">
    <property type="protein sequence ID" value="OXA39867.1"/>
    <property type="molecule type" value="Genomic_DNA"/>
</dbReference>
<gene>
    <name evidence="11" type="ORF">Fcan01_25228</name>
</gene>
<dbReference type="PANTHER" id="PTHR47772">
    <property type="entry name" value="ZINC FINGER PROTEIN 200"/>
    <property type="match status" value="1"/>
</dbReference>
<keyword evidence="6" id="KW-0805">Transcription regulation</keyword>
<evidence type="ECO:0000313" key="12">
    <source>
        <dbReference type="Proteomes" id="UP000198287"/>
    </source>
</evidence>
<feature type="domain" description="C2H2-type" evidence="10">
    <location>
        <begin position="6"/>
        <end position="33"/>
    </location>
</feature>
<proteinExistence type="predicted"/>
<evidence type="ECO:0000256" key="2">
    <source>
        <dbReference type="ARBA" id="ARBA00022723"/>
    </source>
</evidence>
<dbReference type="SUPFAM" id="SSF57667">
    <property type="entry name" value="beta-beta-alpha zinc fingers"/>
    <property type="match status" value="4"/>
</dbReference>
<reference evidence="11 12" key="1">
    <citation type="submission" date="2015-12" db="EMBL/GenBank/DDBJ databases">
        <title>The genome of Folsomia candida.</title>
        <authorList>
            <person name="Faddeeva A."/>
            <person name="Derks M.F."/>
            <person name="Anvar Y."/>
            <person name="Smit S."/>
            <person name="Van Straalen N."/>
            <person name="Roelofs D."/>
        </authorList>
    </citation>
    <scope>NUCLEOTIDE SEQUENCE [LARGE SCALE GENOMIC DNA]</scope>
    <source>
        <strain evidence="11 12">VU population</strain>
        <tissue evidence="11">Whole body</tissue>
    </source>
</reference>
<name>A0A226D546_FOLCA</name>
<dbReference type="InterPro" id="IPR013087">
    <property type="entry name" value="Znf_C2H2_type"/>
</dbReference>
<dbReference type="InterPro" id="IPR050636">
    <property type="entry name" value="C2H2-ZF_domain-containing"/>
</dbReference>
<keyword evidence="7" id="KW-0804">Transcription</keyword>
<dbReference type="FunFam" id="3.30.160.60:FF:000446">
    <property type="entry name" value="Zinc finger protein"/>
    <property type="match status" value="1"/>
</dbReference>
<organism evidence="11 12">
    <name type="scientific">Folsomia candida</name>
    <name type="common">Springtail</name>
    <dbReference type="NCBI Taxonomy" id="158441"/>
    <lineage>
        <taxon>Eukaryota</taxon>
        <taxon>Metazoa</taxon>
        <taxon>Ecdysozoa</taxon>
        <taxon>Arthropoda</taxon>
        <taxon>Hexapoda</taxon>
        <taxon>Collembola</taxon>
        <taxon>Entomobryomorpha</taxon>
        <taxon>Isotomoidea</taxon>
        <taxon>Isotomidae</taxon>
        <taxon>Proisotominae</taxon>
        <taxon>Folsomia</taxon>
    </lineage>
</organism>
<dbReference type="PROSITE" id="PS50157">
    <property type="entry name" value="ZINC_FINGER_C2H2_2"/>
    <property type="match status" value="6"/>
</dbReference>
<dbReference type="Pfam" id="PF00096">
    <property type="entry name" value="zf-C2H2"/>
    <property type="match status" value="2"/>
</dbReference>
<keyword evidence="3" id="KW-0677">Repeat</keyword>
<accession>A0A226D546</accession>
<evidence type="ECO:0000256" key="8">
    <source>
        <dbReference type="ARBA" id="ARBA00023242"/>
    </source>
</evidence>
<evidence type="ECO:0000313" key="11">
    <source>
        <dbReference type="EMBL" id="OXA39867.1"/>
    </source>
</evidence>
<feature type="domain" description="C2H2-type" evidence="10">
    <location>
        <begin position="69"/>
        <end position="98"/>
    </location>
</feature>
<evidence type="ECO:0000259" key="10">
    <source>
        <dbReference type="PROSITE" id="PS50157"/>
    </source>
</evidence>
<sequence>MSSVKFPCPHCLKSFSTAANANRHIGTHLKDNLNSKSFHCDFENCKKSFYTKGSLHDHKYRTHTCPNRFSCDFKNCVAIFKNKSALKAHKIKHTGHIQRVHINEKVELQTKCPLCEIKMKHKSSLHRHIVSHLGEKPFRCGQCSREFTTTTSLDVHQSTHRTEALFQCPFCPKKYKHRSDRGMHVKLIHPSTPHKSSNCPTCGKSNQFALKKHIRLTHGNKTFFCYFCPKPVDNYKANFETHVRLHTLEKPVVCREKGCKYSTGSPSDLISHRKWMHGPKIEEETKHTMEKAFGCGICGKLFYGKMKKVQKHIDDKHSRGWRK</sequence>
<keyword evidence="8" id="KW-0539">Nucleus</keyword>
<keyword evidence="5" id="KW-0862">Zinc</keyword>
<keyword evidence="4 9" id="KW-0863">Zinc-finger</keyword>
<keyword evidence="2" id="KW-0479">Metal-binding</keyword>
<evidence type="ECO:0000256" key="5">
    <source>
        <dbReference type="ARBA" id="ARBA00022833"/>
    </source>
</evidence>
<dbReference type="GO" id="GO:0008270">
    <property type="term" value="F:zinc ion binding"/>
    <property type="evidence" value="ECO:0007669"/>
    <property type="project" value="UniProtKB-KW"/>
</dbReference>
<protein>
    <submittedName>
        <fullName evidence="11">Zinc finger protein 33A</fullName>
    </submittedName>
</protein>
<dbReference type="OMA" id="ANANRHI"/>
<dbReference type="InterPro" id="IPR036236">
    <property type="entry name" value="Znf_C2H2_sf"/>
</dbReference>
<comment type="subcellular location">
    <subcellularLocation>
        <location evidence="1">Nucleus</location>
    </subcellularLocation>
</comment>
<evidence type="ECO:0000256" key="7">
    <source>
        <dbReference type="ARBA" id="ARBA00023163"/>
    </source>
</evidence>
<dbReference type="OrthoDB" id="3565419at2759"/>
<feature type="domain" description="C2H2-type" evidence="10">
    <location>
        <begin position="138"/>
        <end position="165"/>
    </location>
</feature>
<dbReference type="Gene3D" id="3.30.160.60">
    <property type="entry name" value="Classic Zinc Finger"/>
    <property type="match status" value="6"/>
</dbReference>
<dbReference type="Proteomes" id="UP000198287">
    <property type="component" value="Unassembled WGS sequence"/>
</dbReference>
<evidence type="ECO:0000256" key="6">
    <source>
        <dbReference type="ARBA" id="ARBA00023015"/>
    </source>
</evidence>
<feature type="domain" description="C2H2-type" evidence="10">
    <location>
        <begin position="110"/>
        <end position="137"/>
    </location>
</feature>
<dbReference type="GO" id="GO:0005634">
    <property type="term" value="C:nucleus"/>
    <property type="evidence" value="ECO:0007669"/>
    <property type="project" value="UniProtKB-SubCell"/>
</dbReference>
<dbReference type="STRING" id="158441.A0A226D546"/>